<proteinExistence type="inferred from homology"/>
<evidence type="ECO:0000259" key="10">
    <source>
        <dbReference type="PROSITE" id="PS51192"/>
    </source>
</evidence>
<keyword evidence="16" id="KW-1185">Reference proteome</keyword>
<dbReference type="GO" id="GO:0016787">
    <property type="term" value="F:hydrolase activity"/>
    <property type="evidence" value="ECO:0007669"/>
    <property type="project" value="UniProtKB-KW"/>
</dbReference>
<dbReference type="EC" id="3.6.4.13" evidence="1"/>
<dbReference type="PROSITE" id="PS51192">
    <property type="entry name" value="HELICASE_ATP_BIND_1"/>
    <property type="match status" value="1"/>
</dbReference>
<feature type="domain" description="Helicase C-terminal" evidence="11">
    <location>
        <begin position="228"/>
        <end position="416"/>
    </location>
</feature>
<evidence type="ECO:0000313" key="13">
    <source>
        <dbReference type="EMBL" id="RWS09065.1"/>
    </source>
</evidence>
<dbReference type="InterPro" id="IPR027417">
    <property type="entry name" value="P-loop_NTPase"/>
</dbReference>
<dbReference type="InterPro" id="IPR014001">
    <property type="entry name" value="Helicase_ATP-bd"/>
</dbReference>
<evidence type="ECO:0000259" key="12">
    <source>
        <dbReference type="PROSITE" id="PS51195"/>
    </source>
</evidence>
<keyword evidence="5" id="KW-0067">ATP-binding</keyword>
<dbReference type="SMART" id="SM00487">
    <property type="entry name" value="DEXDc"/>
    <property type="match status" value="1"/>
</dbReference>
<dbReference type="InterPro" id="IPR011545">
    <property type="entry name" value="DEAD/DEAH_box_helicase_dom"/>
</dbReference>
<accession>A0A3S3P065</accession>
<dbReference type="OrthoDB" id="1191041at2759"/>
<evidence type="ECO:0000256" key="6">
    <source>
        <dbReference type="ARBA" id="ARBA00022884"/>
    </source>
</evidence>
<organism evidence="15 16">
    <name type="scientific">Dinothrombium tinctorium</name>
    <dbReference type="NCBI Taxonomy" id="1965070"/>
    <lineage>
        <taxon>Eukaryota</taxon>
        <taxon>Metazoa</taxon>
        <taxon>Ecdysozoa</taxon>
        <taxon>Arthropoda</taxon>
        <taxon>Chelicerata</taxon>
        <taxon>Arachnida</taxon>
        <taxon>Acari</taxon>
        <taxon>Acariformes</taxon>
        <taxon>Trombidiformes</taxon>
        <taxon>Prostigmata</taxon>
        <taxon>Anystina</taxon>
        <taxon>Parasitengona</taxon>
        <taxon>Trombidioidea</taxon>
        <taxon>Trombidiidae</taxon>
        <taxon>Dinothrombium</taxon>
    </lineage>
</organism>
<dbReference type="GO" id="GO:0005829">
    <property type="term" value="C:cytosol"/>
    <property type="evidence" value="ECO:0007669"/>
    <property type="project" value="TreeGrafter"/>
</dbReference>
<keyword evidence="6" id="KW-0694">RNA-binding</keyword>
<dbReference type="CDD" id="cd17961">
    <property type="entry name" value="DEADc_DDX56"/>
    <property type="match status" value="1"/>
</dbReference>
<dbReference type="Gene3D" id="3.40.50.300">
    <property type="entry name" value="P-loop containing nucleotide triphosphate hydrolases"/>
    <property type="match status" value="2"/>
</dbReference>
<dbReference type="InterPro" id="IPR050079">
    <property type="entry name" value="DEAD_box_RNA_helicase"/>
</dbReference>
<keyword evidence="4 15" id="KW-0347">Helicase</keyword>
<dbReference type="GO" id="GO:0003723">
    <property type="term" value="F:RNA binding"/>
    <property type="evidence" value="ECO:0007669"/>
    <property type="project" value="UniProtKB-KW"/>
</dbReference>
<evidence type="ECO:0000313" key="14">
    <source>
        <dbReference type="EMBL" id="RWS09255.1"/>
    </source>
</evidence>
<protein>
    <recommendedName>
        <fullName evidence="1">RNA helicase</fullName>
        <ecNumber evidence="1">3.6.4.13</ecNumber>
    </recommendedName>
</protein>
<gene>
    <name evidence="13" type="ORF">B4U79_03580</name>
    <name evidence="15" type="ORF">B4U79_03930</name>
    <name evidence="14" type="ORF">B4U79_12518</name>
</gene>
<dbReference type="PANTHER" id="PTHR47959:SF21">
    <property type="entry name" value="DEAD-BOX HELICASE 56"/>
    <property type="match status" value="1"/>
</dbReference>
<comment type="caution">
    <text evidence="15">The sequence shown here is derived from an EMBL/GenBank/DDBJ whole genome shotgun (WGS) entry which is preliminary data.</text>
</comment>
<evidence type="ECO:0000313" key="15">
    <source>
        <dbReference type="EMBL" id="RWS09288.1"/>
    </source>
</evidence>
<evidence type="ECO:0000256" key="7">
    <source>
        <dbReference type="ARBA" id="ARBA00038041"/>
    </source>
</evidence>
<dbReference type="STRING" id="1965070.A0A3S3P065"/>
<evidence type="ECO:0000259" key="11">
    <source>
        <dbReference type="PROSITE" id="PS51194"/>
    </source>
</evidence>
<dbReference type="InterPro" id="IPR001650">
    <property type="entry name" value="Helicase_C-like"/>
</dbReference>
<dbReference type="PROSITE" id="PS51194">
    <property type="entry name" value="HELICASE_CTER"/>
    <property type="match status" value="1"/>
</dbReference>
<feature type="domain" description="DEAD-box RNA helicase Q" evidence="12">
    <location>
        <begin position="7"/>
        <end position="35"/>
    </location>
</feature>
<evidence type="ECO:0000256" key="4">
    <source>
        <dbReference type="ARBA" id="ARBA00022806"/>
    </source>
</evidence>
<dbReference type="Pfam" id="PF00270">
    <property type="entry name" value="DEAD"/>
    <property type="match status" value="1"/>
</dbReference>
<feature type="domain" description="Helicase ATP-binding" evidence="10">
    <location>
        <begin position="38"/>
        <end position="216"/>
    </location>
</feature>
<dbReference type="EMBL" id="NCKU01002666">
    <property type="protein sequence ID" value="RWS09065.1"/>
    <property type="molecule type" value="Genomic_DNA"/>
</dbReference>
<feature type="short sequence motif" description="Q motif" evidence="9">
    <location>
        <begin position="7"/>
        <end position="35"/>
    </location>
</feature>
<name>A0A3S3P065_9ACAR</name>
<comment type="catalytic activity">
    <reaction evidence="8">
        <text>ATP + H2O = ADP + phosphate + H(+)</text>
        <dbReference type="Rhea" id="RHEA:13065"/>
        <dbReference type="ChEBI" id="CHEBI:15377"/>
        <dbReference type="ChEBI" id="CHEBI:15378"/>
        <dbReference type="ChEBI" id="CHEBI:30616"/>
        <dbReference type="ChEBI" id="CHEBI:43474"/>
        <dbReference type="ChEBI" id="CHEBI:456216"/>
        <dbReference type="EC" id="3.6.4.13"/>
    </reaction>
</comment>
<dbReference type="SMART" id="SM00490">
    <property type="entry name" value="HELICc"/>
    <property type="match status" value="1"/>
</dbReference>
<evidence type="ECO:0000256" key="9">
    <source>
        <dbReference type="PROSITE-ProRule" id="PRU00552"/>
    </source>
</evidence>
<keyword evidence="2" id="KW-0547">Nucleotide-binding</keyword>
<dbReference type="EMBL" id="NCKU01002595">
    <property type="protein sequence ID" value="RWS09255.1"/>
    <property type="molecule type" value="Genomic_DNA"/>
</dbReference>
<dbReference type="EMBL" id="NCKU01002577">
    <property type="protein sequence ID" value="RWS09288.1"/>
    <property type="molecule type" value="Genomic_DNA"/>
</dbReference>
<dbReference type="GO" id="GO:0005524">
    <property type="term" value="F:ATP binding"/>
    <property type="evidence" value="ECO:0007669"/>
    <property type="project" value="UniProtKB-KW"/>
</dbReference>
<keyword evidence="3" id="KW-0378">Hydrolase</keyword>
<reference evidence="15" key="2">
    <citation type="submission" date="2018-11" db="EMBL/GenBank/DDBJ databases">
        <title>Trombidioid mite genomics.</title>
        <authorList>
            <person name="Dong X."/>
        </authorList>
    </citation>
    <scope>NUCLEOTIDE SEQUENCE</scope>
    <source>
        <strain evidence="15">UoL-WK</strain>
    </source>
</reference>
<dbReference type="GO" id="GO:0003724">
    <property type="term" value="F:RNA helicase activity"/>
    <property type="evidence" value="ECO:0007669"/>
    <property type="project" value="UniProtKB-EC"/>
</dbReference>
<evidence type="ECO:0000256" key="5">
    <source>
        <dbReference type="ARBA" id="ARBA00022840"/>
    </source>
</evidence>
<evidence type="ECO:0000256" key="8">
    <source>
        <dbReference type="ARBA" id="ARBA00047984"/>
    </source>
</evidence>
<evidence type="ECO:0000256" key="2">
    <source>
        <dbReference type="ARBA" id="ARBA00022741"/>
    </source>
</evidence>
<dbReference type="Pfam" id="PF00271">
    <property type="entry name" value="Helicase_C"/>
    <property type="match status" value="1"/>
</dbReference>
<dbReference type="SUPFAM" id="SSF52540">
    <property type="entry name" value="P-loop containing nucleoside triphosphate hydrolases"/>
    <property type="match status" value="1"/>
</dbReference>
<dbReference type="PROSITE" id="PS51195">
    <property type="entry name" value="Q_MOTIF"/>
    <property type="match status" value="1"/>
</dbReference>
<dbReference type="AlphaFoldDB" id="A0A3S3P065"/>
<comment type="similarity">
    <text evidence="7">Belongs to the DEAD box helicase family. DDX56/DBP9 subfamily.</text>
</comment>
<reference evidence="15 16" key="1">
    <citation type="journal article" date="2018" name="Gigascience">
        <title>Genomes of trombidid mites reveal novel predicted allergens and laterally-transferred genes associated with secondary metabolism.</title>
        <authorList>
            <person name="Dong X."/>
            <person name="Chaisiri K."/>
            <person name="Xia D."/>
            <person name="Armstrong S.D."/>
            <person name="Fang Y."/>
            <person name="Donnelly M.J."/>
            <person name="Kadowaki T."/>
            <person name="McGarry J.W."/>
            <person name="Darby A.C."/>
            <person name="Makepeace B.L."/>
        </authorList>
    </citation>
    <scope>NUCLEOTIDE SEQUENCE [LARGE SCALE GENOMIC DNA]</scope>
    <source>
        <strain evidence="15">UoL-WK</strain>
    </source>
</reference>
<evidence type="ECO:0000256" key="1">
    <source>
        <dbReference type="ARBA" id="ARBA00012552"/>
    </source>
</evidence>
<dbReference type="CDD" id="cd18787">
    <property type="entry name" value="SF2_C_DEAD"/>
    <property type="match status" value="1"/>
</dbReference>
<evidence type="ECO:0000256" key="3">
    <source>
        <dbReference type="ARBA" id="ARBA00022801"/>
    </source>
</evidence>
<sequence>MDDEKTFSFENFGLDFRVLKSIYALGWKEPTLIQEKAIVLAMEGKDVLMKGRTGCGKSAAFLIPIINKLLELKSSDSLQAIRAVILSPSKELCKQLFEHANALNACSSKWITIVNVAEGRPLKPLLIEKPDIIIGTPSALSKLAKDGTLGNVKETLNFLVMDEADLMFSFGYEEDIKTLISSIVPSSGCQSFLVSATLNTDIKDLKKLVLQSPVILKLEEPDLPDSDRLTQYHIQCEEEDKFVLINALFKLNLIRGRSIIFVNSVDRCYKLKLFLEQFGVKSCILNSELPATSRCFVVDQFNRGIYNILIASDEVCVNDPSTRKKSGSKRKRDNEFSVSRGIDFQNVSNVINFDFPTSVVAYIHRVGRTARGNYDAEGTALSFISIKEQKYFNEVKDALSDGSNFKPYQFRMEELEAFRYRSKDALRIVTSIAVREARIKEIKRELLSSEKLKSFFKEHPKDLKLLQHDKALHTVKHQPHLKHIPEYIVPPTLQTMVKGTTVTDWRDVMDEDEESEQPVVNTQKVIKKRKFNHKNKDPLKTFTIDNKRKRN</sequence>
<dbReference type="PANTHER" id="PTHR47959">
    <property type="entry name" value="ATP-DEPENDENT RNA HELICASE RHLE-RELATED"/>
    <property type="match status" value="1"/>
</dbReference>
<evidence type="ECO:0000313" key="16">
    <source>
        <dbReference type="Proteomes" id="UP000285301"/>
    </source>
</evidence>
<dbReference type="InterPro" id="IPR014014">
    <property type="entry name" value="RNA_helicase_DEAD_Q_motif"/>
</dbReference>
<dbReference type="Proteomes" id="UP000285301">
    <property type="component" value="Unassembled WGS sequence"/>
</dbReference>